<feature type="region of interest" description="Disordered" evidence="1">
    <location>
        <begin position="1"/>
        <end position="45"/>
    </location>
</feature>
<dbReference type="Proteomes" id="UP000504615">
    <property type="component" value="Unplaced"/>
</dbReference>
<dbReference type="RefSeq" id="XP_025073249.1">
    <property type="nucleotide sequence ID" value="XM_025217464.1"/>
</dbReference>
<evidence type="ECO:0000313" key="3">
    <source>
        <dbReference type="RefSeq" id="XP_025073249.1"/>
    </source>
</evidence>
<protein>
    <submittedName>
        <fullName evidence="3">Uncharacterized protein LOC112552370</fullName>
    </submittedName>
</protein>
<organism evidence="2 3">
    <name type="scientific">Pogonomyrmex barbatus</name>
    <name type="common">red harvester ant</name>
    <dbReference type="NCBI Taxonomy" id="144034"/>
    <lineage>
        <taxon>Eukaryota</taxon>
        <taxon>Metazoa</taxon>
        <taxon>Ecdysozoa</taxon>
        <taxon>Arthropoda</taxon>
        <taxon>Hexapoda</taxon>
        <taxon>Insecta</taxon>
        <taxon>Pterygota</taxon>
        <taxon>Neoptera</taxon>
        <taxon>Endopterygota</taxon>
        <taxon>Hymenoptera</taxon>
        <taxon>Apocrita</taxon>
        <taxon>Aculeata</taxon>
        <taxon>Formicoidea</taxon>
        <taxon>Formicidae</taxon>
        <taxon>Myrmicinae</taxon>
        <taxon>Pogonomyrmex</taxon>
    </lineage>
</organism>
<evidence type="ECO:0000313" key="2">
    <source>
        <dbReference type="Proteomes" id="UP000504615"/>
    </source>
</evidence>
<reference evidence="3" key="1">
    <citation type="submission" date="2025-08" db="UniProtKB">
        <authorList>
            <consortium name="RefSeq"/>
        </authorList>
    </citation>
    <scope>IDENTIFICATION</scope>
</reference>
<dbReference type="AlphaFoldDB" id="A0A8N1S314"/>
<accession>A0A8N1S314</accession>
<keyword evidence="2" id="KW-1185">Reference proteome</keyword>
<evidence type="ECO:0000256" key="1">
    <source>
        <dbReference type="SAM" id="MobiDB-lite"/>
    </source>
</evidence>
<sequence length="133" mass="14673">MSRRNGDFSLPKEKDHLLQLDPGNDPGRSLPRRSIPTSCRGSRAALREIDAPQSSLFSRSERTLGCRSVNRNETYEGHLYGERRVEVLGHVRSITMAIAALGPPERTPGLVPSLLHSAFSAFPPRSMHAADDI</sequence>
<gene>
    <name evidence="3" type="primary">LOC112552370</name>
</gene>
<name>A0A8N1S314_9HYME</name>
<dbReference type="GeneID" id="112552370"/>
<proteinExistence type="predicted"/>
<feature type="compositionally biased region" description="Basic and acidic residues" evidence="1">
    <location>
        <begin position="1"/>
        <end position="18"/>
    </location>
</feature>